<feature type="domain" description="C2H2-type" evidence="13">
    <location>
        <begin position="415"/>
        <end position="442"/>
    </location>
</feature>
<comment type="caution">
    <text evidence="15">The sequence shown here is derived from an EMBL/GenBank/DDBJ whole genome shotgun (WGS) entry which is preliminary data.</text>
</comment>
<dbReference type="PANTHER" id="PTHR16515:SF66">
    <property type="entry name" value="C2H2-TYPE DOMAIN-CONTAINING PROTEIN"/>
    <property type="match status" value="1"/>
</dbReference>
<dbReference type="InterPro" id="IPR056438">
    <property type="entry name" value="Znf-C2H2_CTCF"/>
</dbReference>
<keyword evidence="10" id="KW-0804">Transcription</keyword>
<dbReference type="GO" id="GO:0005634">
    <property type="term" value="C:nucleus"/>
    <property type="evidence" value="ECO:0007669"/>
    <property type="project" value="UniProtKB-SubCell"/>
</dbReference>
<evidence type="ECO:0000256" key="9">
    <source>
        <dbReference type="ARBA" id="ARBA00023015"/>
    </source>
</evidence>
<dbReference type="InterPro" id="IPR046341">
    <property type="entry name" value="SET_dom_sf"/>
</dbReference>
<dbReference type="Pfam" id="PF13465">
    <property type="entry name" value="zf-H2C2_2"/>
    <property type="match status" value="2"/>
</dbReference>
<dbReference type="Pfam" id="PF21549">
    <property type="entry name" value="PRDM2_PR"/>
    <property type="match status" value="1"/>
</dbReference>
<sequence length="584" mass="67107">MMVSVVCEDCNREHEGDCPLHGPYVIVNDTMVPADCLDNERPLQSLPAGLVVRSSGIPNAGLGVWAIDTIPVRTRFGPYLGDITQDADEAHSTGYSWQIYYHGKPKHFVNAYGMKNSNWMRYVNCARSESEQNLVAFQYRGQIYYRTYKEIKPGTELLVWYGHEYGKELGIIRKKLEIAPKFVNGVGSMEERMQVTFDMLDRDHDAESPIPIYFSQKKRVCLRAKDIVPAKKNKKKESRNKIYRSNKHIFSSTLKETRKKHLKIHTDLFKLDISRFDTSSLTDLDGYLQESLIEKVMKKENNGHDIVEYDLSSPSHIKDNRTKMTHSGHAYDCDKAGYGAAYLSHLLTHQRTHTGEKPYKCDECGYSTTVQSALKRHQRTHTGEKPYKCDECGYSTTVQSALKTHQRTHTGEKPYKCDECGYSTAVQSRLKTHQRTHTGEKPYKCDECGYRTTQLGDLKKHQRTHTGEKPYKCDECGYSTAVQSRLKTHQRTHTGEKPYKCDECGYRTTQLGDLKKHQRTHTGEKPYKCDECGYSTTQLSALKRHQRTHTGEKPYKCDECGYSTTQLSALKRHQRTHTGEKPYK</sequence>
<dbReference type="Pfam" id="PF00096">
    <property type="entry name" value="zf-C2H2"/>
    <property type="match status" value="2"/>
</dbReference>
<feature type="domain" description="C2H2-type" evidence="13">
    <location>
        <begin position="471"/>
        <end position="498"/>
    </location>
</feature>
<keyword evidence="7 12" id="KW-0863">Zinc-finger</keyword>
<evidence type="ECO:0000256" key="7">
    <source>
        <dbReference type="ARBA" id="ARBA00022771"/>
    </source>
</evidence>
<dbReference type="Gene3D" id="2.170.270.10">
    <property type="entry name" value="SET domain"/>
    <property type="match status" value="1"/>
</dbReference>
<dbReference type="InterPro" id="IPR013087">
    <property type="entry name" value="Znf_C2H2_type"/>
</dbReference>
<dbReference type="FunFam" id="3.30.160.60:FF:002343">
    <property type="entry name" value="Zinc finger protein 33A"/>
    <property type="match status" value="5"/>
</dbReference>
<feature type="domain" description="C2H2-type" evidence="13">
    <location>
        <begin position="359"/>
        <end position="386"/>
    </location>
</feature>
<feature type="domain" description="C2H2-type" evidence="13">
    <location>
        <begin position="555"/>
        <end position="582"/>
    </location>
</feature>
<dbReference type="SMART" id="SM00355">
    <property type="entry name" value="ZnF_C2H2"/>
    <property type="match status" value="9"/>
</dbReference>
<feature type="domain" description="SET" evidence="14">
    <location>
        <begin position="48"/>
        <end position="162"/>
    </location>
</feature>
<evidence type="ECO:0000256" key="3">
    <source>
        <dbReference type="ARBA" id="ARBA00022679"/>
    </source>
</evidence>
<keyword evidence="9" id="KW-0805">Transcription regulation</keyword>
<evidence type="ECO:0008006" key="17">
    <source>
        <dbReference type="Google" id="ProtNLM"/>
    </source>
</evidence>
<dbReference type="InterPro" id="IPR036236">
    <property type="entry name" value="Znf_C2H2_sf"/>
</dbReference>
<keyword evidence="6" id="KW-0677">Repeat</keyword>
<evidence type="ECO:0000256" key="6">
    <source>
        <dbReference type="ARBA" id="ARBA00022737"/>
    </source>
</evidence>
<dbReference type="GO" id="GO:0010468">
    <property type="term" value="P:regulation of gene expression"/>
    <property type="evidence" value="ECO:0007669"/>
    <property type="project" value="UniProtKB-ARBA"/>
</dbReference>
<comment type="subcellular location">
    <subcellularLocation>
        <location evidence="1">Nucleus</location>
    </subcellularLocation>
</comment>
<dbReference type="AlphaFoldDB" id="A0AA88Y7Z6"/>
<evidence type="ECO:0000256" key="8">
    <source>
        <dbReference type="ARBA" id="ARBA00022833"/>
    </source>
</evidence>
<dbReference type="PROSITE" id="PS50157">
    <property type="entry name" value="ZINC_FINGER_C2H2_2"/>
    <property type="match status" value="9"/>
</dbReference>
<dbReference type="PROSITE" id="PS50280">
    <property type="entry name" value="SET"/>
    <property type="match status" value="1"/>
</dbReference>
<dbReference type="FunFam" id="3.30.160.60:FF:002452">
    <property type="entry name" value="zinc finger protein 142 isoform X4"/>
    <property type="match status" value="1"/>
</dbReference>
<keyword evidence="4" id="KW-0949">S-adenosyl-L-methionine</keyword>
<dbReference type="GO" id="GO:0042054">
    <property type="term" value="F:histone methyltransferase activity"/>
    <property type="evidence" value="ECO:0007669"/>
    <property type="project" value="InterPro"/>
</dbReference>
<dbReference type="FunFam" id="3.30.160.60:FF:000417">
    <property type="entry name" value="Zinc finger protein"/>
    <property type="match status" value="1"/>
</dbReference>
<evidence type="ECO:0000256" key="5">
    <source>
        <dbReference type="ARBA" id="ARBA00022723"/>
    </source>
</evidence>
<dbReference type="EMBL" id="VSWD01000006">
    <property type="protein sequence ID" value="KAK3100301.1"/>
    <property type="molecule type" value="Genomic_DNA"/>
</dbReference>
<evidence type="ECO:0000259" key="13">
    <source>
        <dbReference type="PROSITE" id="PS50157"/>
    </source>
</evidence>
<dbReference type="InterPro" id="IPR044417">
    <property type="entry name" value="PRDM7_9_PR-SET"/>
</dbReference>
<keyword evidence="11" id="KW-0539">Nucleus</keyword>
<evidence type="ECO:0000313" key="15">
    <source>
        <dbReference type="EMBL" id="KAK3100301.1"/>
    </source>
</evidence>
<feature type="domain" description="C2H2-type" evidence="13">
    <location>
        <begin position="443"/>
        <end position="470"/>
    </location>
</feature>
<feature type="domain" description="C2H2-type" evidence="13">
    <location>
        <begin position="499"/>
        <end position="526"/>
    </location>
</feature>
<evidence type="ECO:0000256" key="12">
    <source>
        <dbReference type="PROSITE-ProRule" id="PRU00042"/>
    </source>
</evidence>
<protein>
    <recommendedName>
        <fullName evidence="17">Histone-lysine N-methyltransferase PRDM9</fullName>
    </recommendedName>
</protein>
<evidence type="ECO:0000256" key="10">
    <source>
        <dbReference type="ARBA" id="ARBA00023163"/>
    </source>
</evidence>
<dbReference type="CDD" id="cd19193">
    <property type="entry name" value="PR-SET_PRDM7_9"/>
    <property type="match status" value="1"/>
</dbReference>
<organism evidence="15 16">
    <name type="scientific">Pinctada imbricata</name>
    <name type="common">Atlantic pearl-oyster</name>
    <name type="synonym">Pinctada martensii</name>
    <dbReference type="NCBI Taxonomy" id="66713"/>
    <lineage>
        <taxon>Eukaryota</taxon>
        <taxon>Metazoa</taxon>
        <taxon>Spiralia</taxon>
        <taxon>Lophotrochozoa</taxon>
        <taxon>Mollusca</taxon>
        <taxon>Bivalvia</taxon>
        <taxon>Autobranchia</taxon>
        <taxon>Pteriomorphia</taxon>
        <taxon>Pterioida</taxon>
        <taxon>Pterioidea</taxon>
        <taxon>Pteriidae</taxon>
        <taxon>Pinctada</taxon>
    </lineage>
</organism>
<dbReference type="FunFam" id="3.30.160.60:FF:000446">
    <property type="entry name" value="Zinc finger protein"/>
    <property type="match status" value="1"/>
</dbReference>
<keyword evidence="3" id="KW-0808">Transferase</keyword>
<dbReference type="SUPFAM" id="SSF82199">
    <property type="entry name" value="SET domain"/>
    <property type="match status" value="1"/>
</dbReference>
<evidence type="ECO:0000259" key="14">
    <source>
        <dbReference type="PROSITE" id="PS50280"/>
    </source>
</evidence>
<dbReference type="SMART" id="SM00317">
    <property type="entry name" value="SET"/>
    <property type="match status" value="1"/>
</dbReference>
<name>A0AA88Y7Z6_PINIB</name>
<proteinExistence type="predicted"/>
<dbReference type="GO" id="GO:0008270">
    <property type="term" value="F:zinc ion binding"/>
    <property type="evidence" value="ECO:0007669"/>
    <property type="project" value="UniProtKB-KW"/>
</dbReference>
<feature type="domain" description="C2H2-type" evidence="13">
    <location>
        <begin position="527"/>
        <end position="554"/>
    </location>
</feature>
<dbReference type="InterPro" id="IPR050331">
    <property type="entry name" value="Zinc_finger"/>
</dbReference>
<evidence type="ECO:0000256" key="2">
    <source>
        <dbReference type="ARBA" id="ARBA00022603"/>
    </source>
</evidence>
<keyword evidence="16" id="KW-1185">Reference proteome</keyword>
<dbReference type="Gene3D" id="3.30.160.60">
    <property type="entry name" value="Classic Zinc Finger"/>
    <property type="match status" value="9"/>
</dbReference>
<dbReference type="Proteomes" id="UP001186944">
    <property type="component" value="Unassembled WGS sequence"/>
</dbReference>
<dbReference type="PANTHER" id="PTHR16515">
    <property type="entry name" value="PR DOMAIN ZINC FINGER PROTEIN"/>
    <property type="match status" value="1"/>
</dbReference>
<keyword evidence="5" id="KW-0479">Metal-binding</keyword>
<feature type="domain" description="C2H2-type" evidence="13">
    <location>
        <begin position="387"/>
        <end position="414"/>
    </location>
</feature>
<evidence type="ECO:0000313" key="16">
    <source>
        <dbReference type="Proteomes" id="UP001186944"/>
    </source>
</evidence>
<evidence type="ECO:0000256" key="11">
    <source>
        <dbReference type="ARBA" id="ARBA00023242"/>
    </source>
</evidence>
<accession>A0AA88Y7Z6</accession>
<dbReference type="Pfam" id="PF23611">
    <property type="entry name" value="zf-C2H2_16"/>
    <property type="match status" value="2"/>
</dbReference>
<evidence type="ECO:0000256" key="4">
    <source>
        <dbReference type="ARBA" id="ARBA00022691"/>
    </source>
</evidence>
<feature type="domain" description="C2H2-type" evidence="13">
    <location>
        <begin position="331"/>
        <end position="358"/>
    </location>
</feature>
<evidence type="ECO:0000256" key="1">
    <source>
        <dbReference type="ARBA" id="ARBA00004123"/>
    </source>
</evidence>
<dbReference type="SUPFAM" id="SSF57667">
    <property type="entry name" value="beta-beta-alpha zinc fingers"/>
    <property type="match status" value="5"/>
</dbReference>
<dbReference type="InterPro" id="IPR001214">
    <property type="entry name" value="SET_dom"/>
</dbReference>
<keyword evidence="2" id="KW-0489">Methyltransferase</keyword>
<reference evidence="15" key="1">
    <citation type="submission" date="2019-08" db="EMBL/GenBank/DDBJ databases">
        <title>The improved chromosome-level genome for the pearl oyster Pinctada fucata martensii using PacBio sequencing and Hi-C.</title>
        <authorList>
            <person name="Zheng Z."/>
        </authorList>
    </citation>
    <scope>NUCLEOTIDE SEQUENCE</scope>
    <source>
        <strain evidence="15">ZZ-2019</strain>
        <tissue evidence="15">Adductor muscle</tissue>
    </source>
</reference>
<dbReference type="GO" id="GO:0032259">
    <property type="term" value="P:methylation"/>
    <property type="evidence" value="ECO:0007669"/>
    <property type="project" value="UniProtKB-KW"/>
</dbReference>
<gene>
    <name evidence="15" type="ORF">FSP39_017857</name>
</gene>
<keyword evidence="8" id="KW-0862">Zinc</keyword>